<feature type="domain" description="HTH merR-type" evidence="1">
    <location>
        <begin position="4"/>
        <end position="37"/>
    </location>
</feature>
<dbReference type="PRINTS" id="PR00040">
    <property type="entry name" value="HTHMERR"/>
</dbReference>
<protein>
    <submittedName>
        <fullName evidence="2">MerR family DNA-binding transcriptional regulator</fullName>
    </submittedName>
</protein>
<evidence type="ECO:0000259" key="1">
    <source>
        <dbReference type="PROSITE" id="PS50937"/>
    </source>
</evidence>
<dbReference type="GO" id="GO:0003677">
    <property type="term" value="F:DNA binding"/>
    <property type="evidence" value="ECO:0007669"/>
    <property type="project" value="UniProtKB-KW"/>
</dbReference>
<dbReference type="InterPro" id="IPR009061">
    <property type="entry name" value="DNA-bd_dom_put_sf"/>
</dbReference>
<proteinExistence type="predicted"/>
<accession>A0ABS1VPR0</accession>
<organism evidence="2 3">
    <name type="scientific">Paractinoplanes lichenicola</name>
    <dbReference type="NCBI Taxonomy" id="2802976"/>
    <lineage>
        <taxon>Bacteria</taxon>
        <taxon>Bacillati</taxon>
        <taxon>Actinomycetota</taxon>
        <taxon>Actinomycetes</taxon>
        <taxon>Micromonosporales</taxon>
        <taxon>Micromonosporaceae</taxon>
        <taxon>Paractinoplanes</taxon>
    </lineage>
</organism>
<evidence type="ECO:0000313" key="3">
    <source>
        <dbReference type="Proteomes" id="UP000598996"/>
    </source>
</evidence>
<comment type="caution">
    <text evidence="2">The sequence shown here is derived from an EMBL/GenBank/DDBJ whole genome shotgun (WGS) entry which is preliminary data.</text>
</comment>
<keyword evidence="2" id="KW-0238">DNA-binding</keyword>
<dbReference type="PROSITE" id="PS50937">
    <property type="entry name" value="HTH_MERR_2"/>
    <property type="match status" value="1"/>
</dbReference>
<dbReference type="Proteomes" id="UP000598996">
    <property type="component" value="Unassembled WGS sequence"/>
</dbReference>
<gene>
    <name evidence="2" type="ORF">JKJ07_20130</name>
</gene>
<dbReference type="EMBL" id="JAENHO010000005">
    <property type="protein sequence ID" value="MBL7256608.1"/>
    <property type="molecule type" value="Genomic_DNA"/>
</dbReference>
<reference evidence="2 3" key="1">
    <citation type="submission" date="2021-01" db="EMBL/GenBank/DDBJ databases">
        <title>Actinoplanes sp. nov. LDG1-01 isolated from lichen.</title>
        <authorList>
            <person name="Saeng-In P."/>
            <person name="Phongsopitanun W."/>
            <person name="Kanchanasin P."/>
            <person name="Yuki M."/>
            <person name="Kudo T."/>
            <person name="Ohkuma M."/>
            <person name="Tanasupawat S."/>
        </authorList>
    </citation>
    <scope>NUCLEOTIDE SEQUENCE [LARGE SCALE GENOMIC DNA]</scope>
    <source>
        <strain evidence="2 3">LDG1-01</strain>
    </source>
</reference>
<dbReference type="SUPFAM" id="SSF46955">
    <property type="entry name" value="Putative DNA-binding domain"/>
    <property type="match status" value="1"/>
</dbReference>
<keyword evidence="3" id="KW-1185">Reference proteome</keyword>
<name>A0ABS1VPR0_9ACTN</name>
<dbReference type="InterPro" id="IPR000551">
    <property type="entry name" value="MerR-type_HTH_dom"/>
</dbReference>
<sequence>MARLLTIGKLAAFAGVTVKAVRVYHDRGLLPEPDRDDPRLPGLAARTRSWYASRPPVEDLPPDPVAAASPAWARIAELASFPEPVRFLAEPAR</sequence>
<dbReference type="Gene3D" id="1.10.1660.10">
    <property type="match status" value="1"/>
</dbReference>
<evidence type="ECO:0000313" key="2">
    <source>
        <dbReference type="EMBL" id="MBL7256608.1"/>
    </source>
</evidence>
<dbReference type="Pfam" id="PF00376">
    <property type="entry name" value="MerR"/>
    <property type="match status" value="1"/>
</dbReference>